<dbReference type="InterPro" id="IPR016036">
    <property type="entry name" value="Malonyl_transacylase_ACP-bd"/>
</dbReference>
<dbReference type="FunFam" id="3.30.70.250:FF:000001">
    <property type="entry name" value="Malonyl CoA-acyl carrier protein transacylase"/>
    <property type="match status" value="1"/>
</dbReference>
<dbReference type="SMART" id="SM00827">
    <property type="entry name" value="PKS_AT"/>
    <property type="match status" value="1"/>
</dbReference>
<dbReference type="PANTHER" id="PTHR42681:SF1">
    <property type="entry name" value="MALONYL-COA-ACYL CARRIER PROTEIN TRANSACYLASE, MITOCHONDRIAL"/>
    <property type="match status" value="1"/>
</dbReference>
<feature type="domain" description="Malonyl-CoA:ACP transacylase (MAT)" evidence="6">
    <location>
        <begin position="9"/>
        <end position="303"/>
    </location>
</feature>
<dbReference type="GO" id="GO:0006633">
    <property type="term" value="P:fatty acid biosynthetic process"/>
    <property type="evidence" value="ECO:0007669"/>
    <property type="project" value="TreeGrafter"/>
</dbReference>
<dbReference type="InterPro" id="IPR016035">
    <property type="entry name" value="Acyl_Trfase/lysoPLipase"/>
</dbReference>
<dbReference type="InterPro" id="IPR004410">
    <property type="entry name" value="Malonyl_CoA-ACP_transAc_FabD"/>
</dbReference>
<dbReference type="STRING" id="633697.EubceDRAFT1_1342"/>
<dbReference type="NCBIfam" id="TIGR00128">
    <property type="entry name" value="fabD"/>
    <property type="match status" value="1"/>
</dbReference>
<proteinExistence type="inferred from homology"/>
<dbReference type="PIRSF" id="PIRSF000446">
    <property type="entry name" value="Mct"/>
    <property type="match status" value="1"/>
</dbReference>
<dbReference type="OrthoDB" id="9805460at2"/>
<dbReference type="PANTHER" id="PTHR42681">
    <property type="entry name" value="MALONYL-COA-ACYL CARRIER PROTEIN TRANSACYLASE, MITOCHONDRIAL"/>
    <property type="match status" value="1"/>
</dbReference>
<sequence>MSTGKTAFLFAGQGSQRTGMGKDLYEEFPAFAEVIDRADAIVDFDLKKLMFEGPEDVLSRTEFTQPALAAFGSGVVKVLREAGIRPDYVAGLSLGEYTALHAAGVFSGEDLIRITAFRGKEMTKAGSGLDTKMIAVMGLSEEDVEACCREAAEKSGKLVEVSNYNAKGQIVVSGMTEAVDLAASLAKEKGAKRALPLKVSTAFHTSLMQPASEALGELFGSVNFGKMEIPVLFNTLGSPAEGEADGEKISGLLQQQVKSAVRMSQTIGYLAANGVTRVIEIGPGRVLAGFIRRTVDGIETISIDTAEDLKKVLEVCV</sequence>
<evidence type="ECO:0000256" key="5">
    <source>
        <dbReference type="PIRSR" id="PIRSR000446-1"/>
    </source>
</evidence>
<dbReference type="AlphaFoldDB" id="I5ATN1"/>
<dbReference type="InterPro" id="IPR024925">
    <property type="entry name" value="Malonyl_CoA-ACP_transAc"/>
</dbReference>
<dbReference type="InterPro" id="IPR050858">
    <property type="entry name" value="Mal-CoA-ACP_Trans/PKS_FabD"/>
</dbReference>
<evidence type="ECO:0000256" key="1">
    <source>
        <dbReference type="ARBA" id="ARBA00022679"/>
    </source>
</evidence>
<evidence type="ECO:0000313" key="7">
    <source>
        <dbReference type="EMBL" id="EIM57154.1"/>
    </source>
</evidence>
<dbReference type="InterPro" id="IPR014043">
    <property type="entry name" value="Acyl_transferase_dom"/>
</dbReference>
<keyword evidence="2 4" id="KW-0012">Acyltransferase</keyword>
<dbReference type="GO" id="GO:0005829">
    <property type="term" value="C:cytosol"/>
    <property type="evidence" value="ECO:0007669"/>
    <property type="project" value="TreeGrafter"/>
</dbReference>
<name>I5ATN1_EUBC6</name>
<reference evidence="7 8" key="1">
    <citation type="submission" date="2010-08" db="EMBL/GenBank/DDBJ databases">
        <authorList>
            <consortium name="US DOE Joint Genome Institute (JGI-PGF)"/>
            <person name="Lucas S."/>
            <person name="Copeland A."/>
            <person name="Lapidus A."/>
            <person name="Cheng J.-F."/>
            <person name="Bruce D."/>
            <person name="Goodwin L."/>
            <person name="Pitluck S."/>
            <person name="Land M.L."/>
            <person name="Hauser L."/>
            <person name="Chang Y.-J."/>
            <person name="Anderson I.J."/>
            <person name="Johnson E."/>
            <person name="Mulhopadhyay B."/>
            <person name="Kyrpides N."/>
            <person name="Woyke T.J."/>
        </authorList>
    </citation>
    <scope>NUCLEOTIDE SEQUENCE [LARGE SCALE GENOMIC DNA]</scope>
    <source>
        <strain evidence="7 8">6</strain>
    </source>
</reference>
<organism evidence="7 8">
    <name type="scientific">Eubacterium cellulosolvens (strain ATCC 43171 / JCM 9499 / 6)</name>
    <name type="common">Cillobacterium cellulosolvens</name>
    <dbReference type="NCBI Taxonomy" id="633697"/>
    <lineage>
        <taxon>Bacteria</taxon>
        <taxon>Bacillati</taxon>
        <taxon>Bacillota</taxon>
        <taxon>Clostridia</taxon>
        <taxon>Eubacteriales</taxon>
        <taxon>Eubacteriaceae</taxon>
        <taxon>Eubacterium</taxon>
    </lineage>
</organism>
<dbReference type="SUPFAM" id="SSF52151">
    <property type="entry name" value="FabD/lysophospholipase-like"/>
    <property type="match status" value="1"/>
</dbReference>
<evidence type="ECO:0000256" key="4">
    <source>
        <dbReference type="PIRNR" id="PIRNR000446"/>
    </source>
</evidence>
<dbReference type="HOGENOM" id="CLU_030558_0_1_9"/>
<reference evidence="7 8" key="2">
    <citation type="submission" date="2012-02" db="EMBL/GenBank/DDBJ databases">
        <title>Improved High-Quality Draft sequence of Eubacterium cellulosolvens 6.</title>
        <authorList>
            <consortium name="US DOE Joint Genome Institute"/>
            <person name="Lucas S."/>
            <person name="Han J."/>
            <person name="Lapidus A."/>
            <person name="Cheng J.-F."/>
            <person name="Goodwin L."/>
            <person name="Pitluck S."/>
            <person name="Peters L."/>
            <person name="Mikhailova N."/>
            <person name="Gu W."/>
            <person name="Detter J.C."/>
            <person name="Han C."/>
            <person name="Tapia R."/>
            <person name="Land M."/>
            <person name="Hauser L."/>
            <person name="Kyrpides N."/>
            <person name="Ivanova N."/>
            <person name="Pagani I."/>
            <person name="Johnson E."/>
            <person name="Mukhopadhyay B."/>
            <person name="Anderson I."/>
            <person name="Woyke T."/>
        </authorList>
    </citation>
    <scope>NUCLEOTIDE SEQUENCE [LARGE SCALE GENOMIC DNA]</scope>
    <source>
        <strain evidence="7 8">6</strain>
    </source>
</reference>
<evidence type="ECO:0000256" key="2">
    <source>
        <dbReference type="ARBA" id="ARBA00023315"/>
    </source>
</evidence>
<dbReference type="Gene3D" id="3.40.366.10">
    <property type="entry name" value="Malonyl-Coenzyme A Acyl Carrier Protein, domain 2"/>
    <property type="match status" value="1"/>
</dbReference>
<dbReference type="InterPro" id="IPR001227">
    <property type="entry name" value="Ac_transferase_dom_sf"/>
</dbReference>
<comment type="catalytic activity">
    <reaction evidence="3 4">
        <text>holo-[ACP] + malonyl-CoA = malonyl-[ACP] + CoA</text>
        <dbReference type="Rhea" id="RHEA:41792"/>
        <dbReference type="Rhea" id="RHEA-COMP:9623"/>
        <dbReference type="Rhea" id="RHEA-COMP:9685"/>
        <dbReference type="ChEBI" id="CHEBI:57287"/>
        <dbReference type="ChEBI" id="CHEBI:57384"/>
        <dbReference type="ChEBI" id="CHEBI:64479"/>
        <dbReference type="ChEBI" id="CHEBI:78449"/>
        <dbReference type="EC" id="2.3.1.39"/>
    </reaction>
</comment>
<dbReference type="eggNOG" id="COG0331">
    <property type="taxonomic scope" value="Bacteria"/>
</dbReference>
<dbReference type="SUPFAM" id="SSF55048">
    <property type="entry name" value="Probable ACP-binding domain of malonyl-CoA ACP transacylase"/>
    <property type="match status" value="1"/>
</dbReference>
<keyword evidence="8" id="KW-1185">Reference proteome</keyword>
<evidence type="ECO:0000313" key="8">
    <source>
        <dbReference type="Proteomes" id="UP000005753"/>
    </source>
</evidence>
<evidence type="ECO:0000256" key="3">
    <source>
        <dbReference type="ARBA" id="ARBA00048462"/>
    </source>
</evidence>
<dbReference type="EC" id="2.3.1.39" evidence="4"/>
<dbReference type="Proteomes" id="UP000005753">
    <property type="component" value="Chromosome"/>
</dbReference>
<feature type="active site" evidence="5">
    <location>
        <position position="93"/>
    </location>
</feature>
<keyword evidence="1 4" id="KW-0808">Transferase</keyword>
<dbReference type="EMBL" id="CM001487">
    <property type="protein sequence ID" value="EIM57154.1"/>
    <property type="molecule type" value="Genomic_DNA"/>
</dbReference>
<protein>
    <recommendedName>
        <fullName evidence="4">Malonyl CoA-acyl carrier protein transacylase</fullName>
        <ecNumber evidence="4">2.3.1.39</ecNumber>
    </recommendedName>
</protein>
<dbReference type="GO" id="GO:0004314">
    <property type="term" value="F:[acyl-carrier-protein] S-malonyltransferase activity"/>
    <property type="evidence" value="ECO:0007669"/>
    <property type="project" value="UniProtKB-EC"/>
</dbReference>
<accession>I5ATN1</accession>
<feature type="active site" evidence="5">
    <location>
        <position position="204"/>
    </location>
</feature>
<dbReference type="Gene3D" id="3.30.70.250">
    <property type="entry name" value="Malonyl-CoA ACP transacylase, ACP-binding"/>
    <property type="match status" value="1"/>
</dbReference>
<comment type="similarity">
    <text evidence="4">Belongs to the fabD family.</text>
</comment>
<gene>
    <name evidence="7" type="ORF">EubceDRAFT1_1342</name>
</gene>
<dbReference type="Pfam" id="PF00698">
    <property type="entry name" value="Acyl_transf_1"/>
    <property type="match status" value="1"/>
</dbReference>
<evidence type="ECO:0000259" key="6">
    <source>
        <dbReference type="SMART" id="SM00827"/>
    </source>
</evidence>